<dbReference type="Pfam" id="PF00010">
    <property type="entry name" value="HLH"/>
    <property type="match status" value="1"/>
</dbReference>
<dbReference type="GO" id="GO:0005634">
    <property type="term" value="C:nucleus"/>
    <property type="evidence" value="ECO:0007669"/>
    <property type="project" value="UniProtKB-SubCell"/>
</dbReference>
<sequence>ARPAVGTKRTRAAEVHNLSERRRRDRINEKMKALQELIPNCNKAKNSFLGSEKKRADKASMLDEAIEYLKMLQLQVQMMSMGAGICMPPMMFPPGMQPMFPPPPHLPHFPIGMGMGGFGVPDM</sequence>
<feature type="non-terminal residue" evidence="6">
    <location>
        <position position="1"/>
    </location>
</feature>
<keyword evidence="3" id="KW-0804">Transcription</keyword>
<dbReference type="GO" id="GO:0003700">
    <property type="term" value="F:DNA-binding transcription factor activity"/>
    <property type="evidence" value="ECO:0007669"/>
    <property type="project" value="InterPro"/>
</dbReference>
<dbReference type="PROSITE" id="PS50888">
    <property type="entry name" value="BHLH"/>
    <property type="match status" value="1"/>
</dbReference>
<keyword evidence="4" id="KW-0539">Nucleus</keyword>
<comment type="caution">
    <text evidence="6">The sequence shown here is derived from an EMBL/GenBank/DDBJ whole genome shotgun (WGS) entry which is preliminary data.</text>
</comment>
<dbReference type="SMART" id="SM00353">
    <property type="entry name" value="HLH"/>
    <property type="match status" value="1"/>
</dbReference>
<dbReference type="FunFam" id="4.10.280.10:FF:000004">
    <property type="entry name" value="Basic helix-loop-helix transcription factor"/>
    <property type="match status" value="1"/>
</dbReference>
<dbReference type="SUPFAM" id="SSF47459">
    <property type="entry name" value="HLH, helix-loop-helix DNA-binding domain"/>
    <property type="match status" value="1"/>
</dbReference>
<accession>S8C1S2</accession>
<proteinExistence type="predicted"/>
<dbReference type="GO" id="GO:0010017">
    <property type="term" value="P:red or far-red light signaling pathway"/>
    <property type="evidence" value="ECO:0007669"/>
    <property type="project" value="UniProtKB-ARBA"/>
</dbReference>
<dbReference type="InterPro" id="IPR047265">
    <property type="entry name" value="PIF1-like_bHLH"/>
</dbReference>
<evidence type="ECO:0000256" key="4">
    <source>
        <dbReference type="ARBA" id="ARBA00023242"/>
    </source>
</evidence>
<dbReference type="EMBL" id="AUSU01009317">
    <property type="protein sequence ID" value="EPS58336.1"/>
    <property type="molecule type" value="Genomic_DNA"/>
</dbReference>
<dbReference type="Proteomes" id="UP000015453">
    <property type="component" value="Unassembled WGS sequence"/>
</dbReference>
<dbReference type="Gene3D" id="4.10.280.10">
    <property type="entry name" value="Helix-loop-helix DNA-binding domain"/>
    <property type="match status" value="1"/>
</dbReference>
<dbReference type="PANTHER" id="PTHR46807:SF1">
    <property type="entry name" value="TRANSCRIPTION FACTOR PIF3"/>
    <property type="match status" value="1"/>
</dbReference>
<dbReference type="CDD" id="cd11445">
    <property type="entry name" value="bHLH_AtPIF_like"/>
    <property type="match status" value="1"/>
</dbReference>
<reference evidence="6 7" key="1">
    <citation type="journal article" date="2013" name="BMC Genomics">
        <title>The miniature genome of a carnivorous plant Genlisea aurea contains a low number of genes and short non-coding sequences.</title>
        <authorList>
            <person name="Leushkin E.V."/>
            <person name="Sutormin R.A."/>
            <person name="Nabieva E.R."/>
            <person name="Penin A.A."/>
            <person name="Kondrashov A.S."/>
            <person name="Logacheva M.D."/>
        </authorList>
    </citation>
    <scope>NUCLEOTIDE SEQUENCE [LARGE SCALE GENOMIC DNA]</scope>
</reference>
<comment type="subcellular location">
    <subcellularLocation>
        <location evidence="1">Nucleus</location>
    </subcellularLocation>
</comment>
<dbReference type="InterPro" id="IPR011598">
    <property type="entry name" value="bHLH_dom"/>
</dbReference>
<dbReference type="GO" id="GO:0046983">
    <property type="term" value="F:protein dimerization activity"/>
    <property type="evidence" value="ECO:0007669"/>
    <property type="project" value="InterPro"/>
</dbReference>
<dbReference type="OrthoDB" id="914172at2759"/>
<protein>
    <recommendedName>
        <fullName evidence="5">BHLH domain-containing protein</fullName>
    </recommendedName>
</protein>
<keyword evidence="7" id="KW-1185">Reference proteome</keyword>
<dbReference type="InterPro" id="IPR044273">
    <property type="entry name" value="PIF3-like"/>
</dbReference>
<evidence type="ECO:0000256" key="2">
    <source>
        <dbReference type="ARBA" id="ARBA00023015"/>
    </source>
</evidence>
<evidence type="ECO:0000313" key="7">
    <source>
        <dbReference type="Proteomes" id="UP000015453"/>
    </source>
</evidence>
<keyword evidence="2" id="KW-0805">Transcription regulation</keyword>
<feature type="non-terminal residue" evidence="6">
    <location>
        <position position="123"/>
    </location>
</feature>
<dbReference type="InterPro" id="IPR036638">
    <property type="entry name" value="HLH_DNA-bd_sf"/>
</dbReference>
<evidence type="ECO:0000256" key="1">
    <source>
        <dbReference type="ARBA" id="ARBA00004123"/>
    </source>
</evidence>
<organism evidence="6 7">
    <name type="scientific">Genlisea aurea</name>
    <dbReference type="NCBI Taxonomy" id="192259"/>
    <lineage>
        <taxon>Eukaryota</taxon>
        <taxon>Viridiplantae</taxon>
        <taxon>Streptophyta</taxon>
        <taxon>Embryophyta</taxon>
        <taxon>Tracheophyta</taxon>
        <taxon>Spermatophyta</taxon>
        <taxon>Magnoliopsida</taxon>
        <taxon>eudicotyledons</taxon>
        <taxon>Gunneridae</taxon>
        <taxon>Pentapetalae</taxon>
        <taxon>asterids</taxon>
        <taxon>lamiids</taxon>
        <taxon>Lamiales</taxon>
        <taxon>Lentibulariaceae</taxon>
        <taxon>Genlisea</taxon>
    </lineage>
</organism>
<evidence type="ECO:0000259" key="5">
    <source>
        <dbReference type="PROSITE" id="PS50888"/>
    </source>
</evidence>
<dbReference type="AlphaFoldDB" id="S8C1S2"/>
<gene>
    <name evidence="6" type="ORF">M569_16479</name>
</gene>
<evidence type="ECO:0000313" key="6">
    <source>
        <dbReference type="EMBL" id="EPS58336.1"/>
    </source>
</evidence>
<name>S8C1S2_9LAMI</name>
<dbReference type="PANTHER" id="PTHR46807">
    <property type="entry name" value="TRANSCRIPTION FACTOR PIF3"/>
    <property type="match status" value="1"/>
</dbReference>
<feature type="domain" description="BHLH" evidence="5">
    <location>
        <begin position="11"/>
        <end position="72"/>
    </location>
</feature>
<evidence type="ECO:0000256" key="3">
    <source>
        <dbReference type="ARBA" id="ARBA00023163"/>
    </source>
</evidence>